<dbReference type="OrthoDB" id="5894458at2"/>
<sequence length="122" mass="14068">MDNSLILVKLSDEQIEQAKLVNGQRKRITHALLCGSYGQIFGTEQQCLKYYTAWKDVFQELFIESKTVQACDVHNYESTFNLVNILMSASDKRKQSDKSKQATQIERPSKVEKKGFWARIFG</sequence>
<dbReference type="RefSeq" id="WP_053407415.1">
    <property type="nucleotide sequence ID" value="NZ_LHPI01000001.1"/>
</dbReference>
<protein>
    <submittedName>
        <fullName evidence="1">Uncharacterized protein</fullName>
    </submittedName>
</protein>
<dbReference type="PATRIC" id="fig|171383.3.peg.419"/>
<dbReference type="AlphaFoldDB" id="A0A0M0I4B9"/>
<dbReference type="EMBL" id="LHPI01000001">
    <property type="protein sequence ID" value="KOO09160.1"/>
    <property type="molecule type" value="Genomic_DNA"/>
</dbReference>
<organism evidence="1 2">
    <name type="scientific">Vibrio hepatarius</name>
    <dbReference type="NCBI Taxonomy" id="171383"/>
    <lineage>
        <taxon>Bacteria</taxon>
        <taxon>Pseudomonadati</taxon>
        <taxon>Pseudomonadota</taxon>
        <taxon>Gammaproteobacteria</taxon>
        <taxon>Vibrionales</taxon>
        <taxon>Vibrionaceae</taxon>
        <taxon>Vibrio</taxon>
        <taxon>Vibrio oreintalis group</taxon>
    </lineage>
</organism>
<gene>
    <name evidence="1" type="ORF">AKJ31_02020</name>
</gene>
<keyword evidence="2" id="KW-1185">Reference proteome</keyword>
<reference evidence="2" key="1">
    <citation type="submission" date="2015-08" db="EMBL/GenBank/DDBJ databases">
        <title>Vibrio galatheae sp. nov., a novel member of the Vibrionaceae family isolated from the Solomon Islands.</title>
        <authorList>
            <person name="Giubergia S."/>
            <person name="Machado H."/>
            <person name="Mateiu R.V."/>
            <person name="Gram L."/>
        </authorList>
    </citation>
    <scope>NUCLEOTIDE SEQUENCE [LARGE SCALE GENOMIC DNA]</scope>
    <source>
        <strain evidence="2">DSM 19134</strain>
    </source>
</reference>
<name>A0A0M0I4B9_9VIBR</name>
<evidence type="ECO:0000313" key="1">
    <source>
        <dbReference type="EMBL" id="KOO09160.1"/>
    </source>
</evidence>
<dbReference type="Proteomes" id="UP000037530">
    <property type="component" value="Unassembled WGS sequence"/>
</dbReference>
<accession>A0A0M0I4B9</accession>
<comment type="caution">
    <text evidence="1">The sequence shown here is derived from an EMBL/GenBank/DDBJ whole genome shotgun (WGS) entry which is preliminary data.</text>
</comment>
<evidence type="ECO:0000313" key="2">
    <source>
        <dbReference type="Proteomes" id="UP000037530"/>
    </source>
</evidence>
<proteinExistence type="predicted"/>